<keyword evidence="3" id="KW-1185">Reference proteome</keyword>
<protein>
    <submittedName>
        <fullName evidence="2">Uncharacterized protein</fullName>
    </submittedName>
</protein>
<evidence type="ECO:0000313" key="3">
    <source>
        <dbReference type="Proteomes" id="UP000287033"/>
    </source>
</evidence>
<evidence type="ECO:0000256" key="1">
    <source>
        <dbReference type="SAM" id="MobiDB-lite"/>
    </source>
</evidence>
<comment type="caution">
    <text evidence="2">The sequence shown here is derived from an EMBL/GenBank/DDBJ whole genome shotgun (WGS) entry which is preliminary data.</text>
</comment>
<evidence type="ECO:0000313" key="2">
    <source>
        <dbReference type="EMBL" id="GCC28388.1"/>
    </source>
</evidence>
<sequence>MKASIGQASEHVGRLSQATVEGPVSKQGGWEPDSRWLVFRNAGQEKGSVITWDDRLLEGQQPDCRKAGLVSTQGDQELVANNQPGGKPAWRGSVSAQGSRRLEGQ</sequence>
<proteinExistence type="predicted"/>
<feature type="region of interest" description="Disordered" evidence="1">
    <location>
        <begin position="1"/>
        <end position="33"/>
    </location>
</feature>
<gene>
    <name evidence="2" type="ORF">chiPu_0006818</name>
</gene>
<reference evidence="2 3" key="1">
    <citation type="journal article" date="2018" name="Nat. Ecol. Evol.">
        <title>Shark genomes provide insights into elasmobranch evolution and the origin of vertebrates.</title>
        <authorList>
            <person name="Hara Y"/>
            <person name="Yamaguchi K"/>
            <person name="Onimaru K"/>
            <person name="Kadota M"/>
            <person name="Koyanagi M"/>
            <person name="Keeley SD"/>
            <person name="Tatsumi K"/>
            <person name="Tanaka K"/>
            <person name="Motone F"/>
            <person name="Kageyama Y"/>
            <person name="Nozu R"/>
            <person name="Adachi N"/>
            <person name="Nishimura O"/>
            <person name="Nakagawa R"/>
            <person name="Tanegashima C"/>
            <person name="Kiyatake I"/>
            <person name="Matsumoto R"/>
            <person name="Murakumo K"/>
            <person name="Nishida K"/>
            <person name="Terakita A"/>
            <person name="Kuratani S"/>
            <person name="Sato K"/>
            <person name="Hyodo S Kuraku.S."/>
        </authorList>
    </citation>
    <scope>NUCLEOTIDE SEQUENCE [LARGE SCALE GENOMIC DNA]</scope>
</reference>
<organism evidence="2 3">
    <name type="scientific">Chiloscyllium punctatum</name>
    <name type="common">Brownbanded bambooshark</name>
    <name type="synonym">Hemiscyllium punctatum</name>
    <dbReference type="NCBI Taxonomy" id="137246"/>
    <lineage>
        <taxon>Eukaryota</taxon>
        <taxon>Metazoa</taxon>
        <taxon>Chordata</taxon>
        <taxon>Craniata</taxon>
        <taxon>Vertebrata</taxon>
        <taxon>Chondrichthyes</taxon>
        <taxon>Elasmobranchii</taxon>
        <taxon>Galeomorphii</taxon>
        <taxon>Galeoidea</taxon>
        <taxon>Orectolobiformes</taxon>
        <taxon>Hemiscylliidae</taxon>
        <taxon>Chiloscyllium</taxon>
    </lineage>
</organism>
<feature type="region of interest" description="Disordered" evidence="1">
    <location>
        <begin position="78"/>
        <end position="105"/>
    </location>
</feature>
<dbReference type="Proteomes" id="UP000287033">
    <property type="component" value="Unassembled WGS sequence"/>
</dbReference>
<name>A0A401SDC0_CHIPU</name>
<dbReference type="AlphaFoldDB" id="A0A401SDC0"/>
<dbReference type="EMBL" id="BEZZ01000202">
    <property type="protein sequence ID" value="GCC28388.1"/>
    <property type="molecule type" value="Genomic_DNA"/>
</dbReference>
<accession>A0A401SDC0</accession>